<dbReference type="OrthoDB" id="9771792at2"/>
<comment type="caution">
    <text evidence="2">The sequence shown here is derived from an EMBL/GenBank/DDBJ whole genome shotgun (WGS) entry which is preliminary data.</text>
</comment>
<dbReference type="HOGENOM" id="CLU_080347_0_0_9"/>
<dbReference type="Pfam" id="PF07728">
    <property type="entry name" value="AAA_5"/>
    <property type="match status" value="1"/>
</dbReference>
<dbReference type="eggNOG" id="COG0714">
    <property type="taxonomic scope" value="Bacteria"/>
</dbReference>
<dbReference type="Proteomes" id="UP000003280">
    <property type="component" value="Unassembled WGS sequence"/>
</dbReference>
<feature type="domain" description="ATPase dynein-related AAA" evidence="1">
    <location>
        <begin position="67"/>
        <end position="199"/>
    </location>
</feature>
<dbReference type="PANTHER" id="PTHR42759">
    <property type="entry name" value="MOXR FAMILY PROTEIN"/>
    <property type="match status" value="1"/>
</dbReference>
<dbReference type="GO" id="GO:0016887">
    <property type="term" value="F:ATP hydrolysis activity"/>
    <property type="evidence" value="ECO:0007669"/>
    <property type="project" value="InterPro"/>
</dbReference>
<dbReference type="RefSeq" id="WP_008901026.1">
    <property type="nucleotide sequence ID" value="NZ_GL397071.1"/>
</dbReference>
<accession>E0NJ51</accession>
<protein>
    <submittedName>
        <fullName evidence="2">ATPase family associated with various cellular activities (AAA)</fullName>
    </submittedName>
</protein>
<evidence type="ECO:0000313" key="2">
    <source>
        <dbReference type="EMBL" id="EFM26170.1"/>
    </source>
</evidence>
<dbReference type="InterPro" id="IPR011704">
    <property type="entry name" value="ATPase_dyneun-rel_AAA"/>
</dbReference>
<evidence type="ECO:0000259" key="1">
    <source>
        <dbReference type="Pfam" id="PF07728"/>
    </source>
</evidence>
<dbReference type="Gene3D" id="3.40.50.300">
    <property type="entry name" value="P-loop containing nucleotide triphosphate hydrolases"/>
    <property type="match status" value="1"/>
</dbReference>
<dbReference type="EMBL" id="AEEH01000014">
    <property type="protein sequence ID" value="EFM26170.1"/>
    <property type="molecule type" value="Genomic_DNA"/>
</dbReference>
<dbReference type="PANTHER" id="PTHR42759:SF1">
    <property type="entry name" value="MAGNESIUM-CHELATASE SUBUNIT CHLD"/>
    <property type="match status" value="1"/>
</dbReference>
<name>E0NJ51_9FIRM</name>
<dbReference type="STRING" id="862517.HMPREF9225_0190"/>
<sequence>MNINRNDLIDILKEEEIDERLLKEIDDFRKFYKLDDSVMDRVASPRFIYYGSDVWNKAITAILSGFHILLSGPKATGKNVLSENLSLLFNRPMWTVSLNVNTDAESLIGSDTFKSGEVTLKKGPVYECAEFGGFGILDEINMAKNETLSVIHSALDYRRVIDVPGYNRLKLHEATRFIATMNHGYIGTRDLNEALVSRFLVINMPTIEKKYLKKILKVEGGLKDEYVELFSQFFEDLQEKSLNSEISSKSIDLRGLISALELMKRGLSIKNSLEMGLMDKSFDSYEKEIVMDVFRTLFSSTINPGDIFVR</sequence>
<dbReference type="GO" id="GO:0005524">
    <property type="term" value="F:ATP binding"/>
    <property type="evidence" value="ECO:0007669"/>
    <property type="project" value="InterPro"/>
</dbReference>
<dbReference type="InterPro" id="IPR050764">
    <property type="entry name" value="CbbQ/NirQ/NorQ/GpvN"/>
</dbReference>
<dbReference type="SUPFAM" id="SSF52540">
    <property type="entry name" value="P-loop containing nucleoside triphosphate hydrolases"/>
    <property type="match status" value="1"/>
</dbReference>
<keyword evidence="3" id="KW-1185">Reference proteome</keyword>
<gene>
    <name evidence="2" type="ORF">HMPREF9225_0190</name>
</gene>
<dbReference type="AlphaFoldDB" id="E0NJ51"/>
<proteinExistence type="predicted"/>
<reference evidence="2 3" key="1">
    <citation type="submission" date="2010-07" db="EMBL/GenBank/DDBJ databases">
        <authorList>
            <person name="Muzny D."/>
            <person name="Qin X."/>
            <person name="Deng J."/>
            <person name="Jiang H."/>
            <person name="Liu Y."/>
            <person name="Qu J."/>
            <person name="Song X.-Z."/>
            <person name="Zhang L."/>
            <person name="Thornton R."/>
            <person name="Coyle M."/>
            <person name="Francisco L."/>
            <person name="Jackson L."/>
            <person name="Javaid M."/>
            <person name="Korchina V."/>
            <person name="Kovar C."/>
            <person name="Mata R."/>
            <person name="Mathew T."/>
            <person name="Ngo R."/>
            <person name="Nguyen L."/>
            <person name="Nguyen N."/>
            <person name="Okwuonu G."/>
            <person name="Ongeri F."/>
            <person name="Pham C."/>
            <person name="Simmons D."/>
            <person name="Wilczek-Boney K."/>
            <person name="Hale W."/>
            <person name="Jakkamsetti A."/>
            <person name="Pham P."/>
            <person name="Ruth R."/>
            <person name="San Lucas F."/>
            <person name="Warren J."/>
            <person name="Zhang J."/>
            <person name="Zhao Z."/>
            <person name="Zhou C."/>
            <person name="Zhu D."/>
            <person name="Lee S."/>
            <person name="Bess C."/>
            <person name="Blankenburg K."/>
            <person name="Forbes L."/>
            <person name="Fu Q."/>
            <person name="Gubbala S."/>
            <person name="Hirani K."/>
            <person name="Jayaseelan J.C."/>
            <person name="Lara F."/>
            <person name="Munidasa M."/>
            <person name="Palculict T."/>
            <person name="Patil S."/>
            <person name="Pu L.-L."/>
            <person name="Saada N."/>
            <person name="Tang L."/>
            <person name="Weissenberger G."/>
            <person name="Zhu Y."/>
            <person name="Hemphill L."/>
            <person name="Shang Y."/>
            <person name="Youmans B."/>
            <person name="Ayvaz T."/>
            <person name="Ross M."/>
            <person name="Santibanez J."/>
            <person name="Aqrawi P."/>
            <person name="Gross S."/>
            <person name="Joshi V."/>
            <person name="Fowler G."/>
            <person name="Nazareth L."/>
            <person name="Reid J."/>
            <person name="Worley K."/>
            <person name="Petrosino J."/>
            <person name="Highlander S."/>
            <person name="Gibbs R."/>
        </authorList>
    </citation>
    <scope>NUCLEOTIDE SEQUENCE [LARGE SCALE GENOMIC DNA]</scope>
    <source>
        <strain evidence="2 3">ATCC BAA-1640</strain>
    </source>
</reference>
<organism evidence="2 3">
    <name type="scientific">Peptoniphilus duerdenii ATCC BAA-1640</name>
    <dbReference type="NCBI Taxonomy" id="862517"/>
    <lineage>
        <taxon>Bacteria</taxon>
        <taxon>Bacillati</taxon>
        <taxon>Bacillota</taxon>
        <taxon>Tissierellia</taxon>
        <taxon>Tissierellales</taxon>
        <taxon>Peptoniphilaceae</taxon>
        <taxon>Peptoniphilus</taxon>
    </lineage>
</organism>
<dbReference type="InterPro" id="IPR027417">
    <property type="entry name" value="P-loop_NTPase"/>
</dbReference>
<evidence type="ECO:0000313" key="3">
    <source>
        <dbReference type="Proteomes" id="UP000003280"/>
    </source>
</evidence>